<feature type="compositionally biased region" description="Low complexity" evidence="1">
    <location>
        <begin position="391"/>
        <end position="400"/>
    </location>
</feature>
<feature type="transmembrane region" description="Helical" evidence="2">
    <location>
        <begin position="259"/>
        <end position="276"/>
    </location>
</feature>
<dbReference type="RefSeq" id="WP_272136033.1">
    <property type="nucleotide sequence ID" value="NZ_JAQNDM010000002.1"/>
</dbReference>
<dbReference type="InterPro" id="IPR002656">
    <property type="entry name" value="Acyl_transf_3_dom"/>
</dbReference>
<evidence type="ECO:0000256" key="1">
    <source>
        <dbReference type="SAM" id="MobiDB-lite"/>
    </source>
</evidence>
<keyword evidence="5" id="KW-1185">Reference proteome</keyword>
<dbReference type="PANTHER" id="PTHR23028">
    <property type="entry name" value="ACETYLTRANSFERASE"/>
    <property type="match status" value="1"/>
</dbReference>
<feature type="transmembrane region" description="Helical" evidence="2">
    <location>
        <begin position="210"/>
        <end position="227"/>
    </location>
</feature>
<keyword evidence="4" id="KW-0012">Acyltransferase</keyword>
<evidence type="ECO:0000313" key="5">
    <source>
        <dbReference type="Proteomes" id="UP001221838"/>
    </source>
</evidence>
<dbReference type="InterPro" id="IPR050879">
    <property type="entry name" value="Acyltransferase_3"/>
</dbReference>
<keyword evidence="2" id="KW-0472">Membrane</keyword>
<feature type="transmembrane region" description="Helical" evidence="2">
    <location>
        <begin position="72"/>
        <end position="94"/>
    </location>
</feature>
<sequence>MAFLDVLRAVAILTVFVKHLPAEVGPFFGQLFIWGGRGVDLFFVLSGFLIGSTCLERAAAAPEERSLPQAKAYWLLRSARIFPLYFALLAVLAIHPPGFGDDAAFVIRHWPLPFLTFTSNHFGQSSLELGVLWSLAIEEQFYLAVGLLILFCSARRETLASAFLGLSLAAIAVSLVYRHDLGVLLAGGILPQNDYIFRLFHSTLSRMDQLAVGLLTALMAAPFNRWSLAKDERWVRASTWSVVTVGLGVLIFFPHWPVVGFLVLGLVFAACVLWAQRPAARTLVPGRIETVLMAPVLAIGKLSFGLYLFHPITRPWVDRALTHPLLPPESSVRSVLFVLAWVGMSTAIAAVSYRFFEEPLLSAARRKSRQFLQARPAAPTQDAATAGGGLTATTAETRIP</sequence>
<dbReference type="Pfam" id="PF01757">
    <property type="entry name" value="Acyl_transf_3"/>
    <property type="match status" value="1"/>
</dbReference>
<dbReference type="GO" id="GO:0016746">
    <property type="term" value="F:acyltransferase activity"/>
    <property type="evidence" value="ECO:0007669"/>
    <property type="project" value="UniProtKB-KW"/>
</dbReference>
<feature type="transmembrane region" description="Helical" evidence="2">
    <location>
        <begin position="288"/>
        <end position="309"/>
    </location>
</feature>
<feature type="transmembrane region" description="Helical" evidence="2">
    <location>
        <begin position="335"/>
        <end position="356"/>
    </location>
</feature>
<keyword evidence="2" id="KW-0812">Transmembrane</keyword>
<evidence type="ECO:0000313" key="4">
    <source>
        <dbReference type="EMBL" id="MDC0708312.1"/>
    </source>
</evidence>
<accession>A0ABT5D3R9</accession>
<feature type="transmembrane region" description="Helical" evidence="2">
    <location>
        <begin position="131"/>
        <end position="152"/>
    </location>
</feature>
<feature type="transmembrane region" description="Helical" evidence="2">
    <location>
        <begin position="234"/>
        <end position="253"/>
    </location>
</feature>
<dbReference type="Proteomes" id="UP001221838">
    <property type="component" value="Unassembled WGS sequence"/>
</dbReference>
<feature type="region of interest" description="Disordered" evidence="1">
    <location>
        <begin position="374"/>
        <end position="400"/>
    </location>
</feature>
<dbReference type="EMBL" id="JAQNDM010000002">
    <property type="protein sequence ID" value="MDC0708312.1"/>
    <property type="molecule type" value="Genomic_DNA"/>
</dbReference>
<comment type="caution">
    <text evidence="4">The sequence shown here is derived from an EMBL/GenBank/DDBJ whole genome shotgun (WGS) entry which is preliminary data.</text>
</comment>
<keyword evidence="4" id="KW-0808">Transferase</keyword>
<feature type="transmembrane region" description="Helical" evidence="2">
    <location>
        <begin position="159"/>
        <end position="177"/>
    </location>
</feature>
<dbReference type="PANTHER" id="PTHR23028:SF53">
    <property type="entry name" value="ACYL_TRANSF_3 DOMAIN-CONTAINING PROTEIN"/>
    <property type="match status" value="1"/>
</dbReference>
<feature type="transmembrane region" description="Helical" evidence="2">
    <location>
        <begin position="32"/>
        <end position="51"/>
    </location>
</feature>
<evidence type="ECO:0000259" key="3">
    <source>
        <dbReference type="Pfam" id="PF01757"/>
    </source>
</evidence>
<reference evidence="4 5" key="1">
    <citation type="submission" date="2022-11" db="EMBL/GenBank/DDBJ databases">
        <title>Minimal conservation of predation-associated metabolite biosynthetic gene clusters underscores biosynthetic potential of Myxococcota including descriptions for ten novel species: Archangium lansinium sp. nov., Myxococcus landrumus sp. nov., Nannocystis bai.</title>
        <authorList>
            <person name="Ahearne A."/>
            <person name="Stevens C."/>
            <person name="Dowd S."/>
        </authorList>
    </citation>
    <scope>NUCLEOTIDE SEQUENCE [LARGE SCALE GENOMIC DNA]</scope>
    <source>
        <strain evidence="4 5">NCWAL01</strain>
    </source>
</reference>
<protein>
    <submittedName>
        <fullName evidence="4">Acyltransferase</fullName>
    </submittedName>
</protein>
<gene>
    <name evidence="4" type="ORF">POL68_07495</name>
</gene>
<name>A0ABT5D3R9_9BACT</name>
<evidence type="ECO:0000256" key="2">
    <source>
        <dbReference type="SAM" id="Phobius"/>
    </source>
</evidence>
<keyword evidence="2" id="KW-1133">Transmembrane helix</keyword>
<proteinExistence type="predicted"/>
<organism evidence="4 5">
    <name type="scientific">Stigmatella ashevillensis</name>
    <dbReference type="NCBI Taxonomy" id="2995309"/>
    <lineage>
        <taxon>Bacteria</taxon>
        <taxon>Pseudomonadati</taxon>
        <taxon>Myxococcota</taxon>
        <taxon>Myxococcia</taxon>
        <taxon>Myxococcales</taxon>
        <taxon>Cystobacterineae</taxon>
        <taxon>Archangiaceae</taxon>
        <taxon>Stigmatella</taxon>
    </lineage>
</organism>
<feature type="domain" description="Acyltransferase 3" evidence="3">
    <location>
        <begin position="2"/>
        <end position="351"/>
    </location>
</feature>